<accession>A0ABN3YRS0</accession>
<dbReference type="GeneID" id="45050720"/>
<gene>
    <name evidence="1" type="ordered locus">CpB0695</name>
</gene>
<evidence type="ECO:0000313" key="2">
    <source>
        <dbReference type="Proteomes" id="UP000000424"/>
    </source>
</evidence>
<keyword evidence="2" id="KW-1185">Reference proteome</keyword>
<dbReference type="EMBL" id="AE009440">
    <property type="protein sequence ID" value="AAP98624.1"/>
    <property type="molecule type" value="Genomic_DNA"/>
</dbReference>
<evidence type="ECO:0000313" key="1">
    <source>
        <dbReference type="EMBL" id="AAP98624.1"/>
    </source>
</evidence>
<proteinExistence type="predicted"/>
<sequence length="199" mass="22223">MRLFSLGTIYLFFSLALSSCCGYSILNSPYHLSSLGKSLLQERIFIAPIKEDPHGQLCSALTYELSKRSFAISGRSSCAGYTLKVELLNGIDKNIGFTYAPNKLGDKTHRHFIVSNEGRLSLSAKVQLINNDTQEVLIDQCVARESVDFDFEPDLGTANAHEFALGQFEMHSEAIKSARRILSIRLAETIAQQVYYDLF</sequence>
<dbReference type="PROSITE" id="PS51257">
    <property type="entry name" value="PROKAR_LIPOPROTEIN"/>
    <property type="match status" value="1"/>
</dbReference>
<name>A0ABN3YRS0_CHLPN</name>
<dbReference type="RefSeq" id="WP_010883307.1">
    <property type="nucleotide sequence ID" value="NC_005043.1"/>
</dbReference>
<protein>
    <recommendedName>
        <fullName evidence="3">Lipoprotein</fullName>
    </recommendedName>
</protein>
<evidence type="ECO:0008006" key="3">
    <source>
        <dbReference type="Google" id="ProtNLM"/>
    </source>
</evidence>
<reference evidence="1" key="1">
    <citation type="submission" date="2002-05" db="EMBL/GenBank/DDBJ databases">
        <title>The genome sequence of Chlamydia pneumoniae TW183 and comparison with other Chlamydia strains based on whole genome sequence analysis.</title>
        <authorList>
            <person name="Geng M.M."/>
            <person name="Schuhmacher A."/>
            <person name="Muehldorfer I."/>
            <person name="Bensch K.W."/>
            <person name="Schaefer K.P."/>
            <person name="Schneider S."/>
            <person name="Pohl T."/>
            <person name="Essig A."/>
            <person name="Marre R."/>
            <person name="Melchers K."/>
        </authorList>
    </citation>
    <scope>NUCLEOTIDE SEQUENCE [LARGE SCALE GENOMIC DNA]</scope>
    <source>
        <strain evidence="1">TW-183</strain>
    </source>
</reference>
<organism evidence="1 2">
    <name type="scientific">Chlamydia pneumoniae</name>
    <name type="common">Chlamydophila pneumoniae</name>
    <dbReference type="NCBI Taxonomy" id="83558"/>
    <lineage>
        <taxon>Bacteria</taxon>
        <taxon>Pseudomonadati</taxon>
        <taxon>Chlamydiota</taxon>
        <taxon>Chlamydiia</taxon>
        <taxon>Chlamydiales</taxon>
        <taxon>Chlamydiaceae</taxon>
        <taxon>Chlamydia/Chlamydophila group</taxon>
        <taxon>Chlamydia</taxon>
    </lineage>
</organism>
<dbReference type="Proteomes" id="UP000000424">
    <property type="component" value="Chromosome"/>
</dbReference>